<dbReference type="GO" id="GO:0022857">
    <property type="term" value="F:transmembrane transporter activity"/>
    <property type="evidence" value="ECO:0007669"/>
    <property type="project" value="InterPro"/>
</dbReference>
<dbReference type="EMBL" id="LT160030">
    <property type="protein sequence ID" value="CXI51767.1"/>
    <property type="molecule type" value="Genomic_DNA"/>
</dbReference>
<dbReference type="PANTHER" id="PTHR23505">
    <property type="entry name" value="SPINSTER"/>
    <property type="match status" value="1"/>
</dbReference>
<feature type="transmembrane region" description="Helical" evidence="8">
    <location>
        <begin position="545"/>
        <end position="565"/>
    </location>
</feature>
<feature type="transmembrane region" description="Helical" evidence="8">
    <location>
        <begin position="473"/>
        <end position="499"/>
    </location>
</feature>
<protein>
    <submittedName>
        <fullName evidence="9">Metabolite/drug transporter, putative</fullName>
    </submittedName>
</protein>
<evidence type="ECO:0000313" key="9">
    <source>
        <dbReference type="EMBL" id="CXI51767.1"/>
    </source>
</evidence>
<name>A0A122IBG1_PLABE</name>
<feature type="transmembrane region" description="Helical" evidence="8">
    <location>
        <begin position="251"/>
        <end position="271"/>
    </location>
</feature>
<evidence type="ECO:0000256" key="8">
    <source>
        <dbReference type="SAM" id="Phobius"/>
    </source>
</evidence>
<dbReference type="VEuPathDB" id="PlasmoDB:PBANKA_1016400"/>
<dbReference type="GO" id="GO:0016020">
    <property type="term" value="C:membrane"/>
    <property type="evidence" value="ECO:0007669"/>
    <property type="project" value="UniProtKB-SubCell"/>
</dbReference>
<reference evidence="9 10" key="1">
    <citation type="submission" date="2016-02" db="EMBL/GenBank/DDBJ databases">
        <authorList>
            <consortium name="Pathogen Informatics"/>
        </authorList>
    </citation>
    <scope>NUCLEOTIDE SEQUENCE [LARGE SCALE GENOMIC DNA]</scope>
    <source>
        <strain evidence="9 10">K173</strain>
    </source>
</reference>
<evidence type="ECO:0000256" key="5">
    <source>
        <dbReference type="ARBA" id="ARBA00023136"/>
    </source>
</evidence>
<comment type="similarity">
    <text evidence="6">Belongs to the major facilitator superfamily. Spinster (TC 2.A.1.49) family.</text>
</comment>
<evidence type="ECO:0000256" key="2">
    <source>
        <dbReference type="ARBA" id="ARBA00022448"/>
    </source>
</evidence>
<feature type="transmembrane region" description="Helical" evidence="8">
    <location>
        <begin position="511"/>
        <end position="533"/>
    </location>
</feature>
<sequence>MEKKKYNTKQFYSMINNLFPKTNLQYTYINTFILCLFFTFIHKYLDQTLPSLYKSIEKDFNIDVKTLYYMNTIYKLAYSGSNFFFAIFFDFSFKKILCFKHNENSANLAKSPNQSNNDHSGKIQYEVNFNNENEFKDIGKLNNDGKKGKQKGEKNNKSKYENEKIFNNNKSYVNSFSLQDEITISEYEYTLNVLFISLIIYIIVIFGITISNNYMYIFFFLFIMGMNNSCIYILIQKIYTNNVFSENRSTIYGFLHFFTSISHMLSIFINTNLSNKLYFGFKGWRLCYFIILLFPFLVSIFLFKLIKNNNLKKEAIQNRNLSFMAPLEKLTDMDSLNYKQNFKRKNKHSNGKENEINEERVLLLTGNEQPWNTSSKMNMQIKNLENIGEYNITEMVRPCNDEVKGTITNISKNEINNKSIKNRISENTSDDNHSISIFQKNEHDSLISKEKKKKKIIYEFAYLYEIKYVLKNYSFWIIISMGMLNGIPKHVLSLMIYFFQYCNISDFKSGFIISVSWLCASIVSPFIGIISDYIYKLNKDINRQLIGMCTHFLRIILMFIMFFFVPKEPESFIYFIIISLFMGILSGWVNIGAHKPILIEIVKQKHTAFVMSLMSAFENIGSSILGTILLDFFLNKYNYIDKRKVNYITPYINKHNVNILSHILLIMTCVPWLISFGLLYILKYTYKKDKIYNNII</sequence>
<feature type="transmembrane region" description="Helical" evidence="8">
    <location>
        <begin position="189"/>
        <end position="210"/>
    </location>
</feature>
<comment type="subcellular location">
    <subcellularLocation>
        <location evidence="1">Membrane</location>
        <topology evidence="1">Multi-pass membrane protein</topology>
    </subcellularLocation>
</comment>
<dbReference type="Pfam" id="PF07690">
    <property type="entry name" value="MFS_1"/>
    <property type="match status" value="1"/>
</dbReference>
<dbReference type="InterPro" id="IPR044770">
    <property type="entry name" value="MFS_spinster-like"/>
</dbReference>
<accession>A0A122IBG1</accession>
<dbReference type="AlphaFoldDB" id="A0A122IBG1"/>
<dbReference type="SUPFAM" id="SSF103473">
    <property type="entry name" value="MFS general substrate transporter"/>
    <property type="match status" value="1"/>
</dbReference>
<feature type="region of interest" description="Disordered" evidence="7">
    <location>
        <begin position="138"/>
        <end position="159"/>
    </location>
</feature>
<dbReference type="InterPro" id="IPR011701">
    <property type="entry name" value="MFS"/>
</dbReference>
<evidence type="ECO:0000256" key="3">
    <source>
        <dbReference type="ARBA" id="ARBA00022692"/>
    </source>
</evidence>
<proteinExistence type="inferred from homology"/>
<feature type="transmembrane region" description="Helical" evidence="8">
    <location>
        <begin position="571"/>
        <end position="589"/>
    </location>
</feature>
<dbReference type="InterPro" id="IPR036259">
    <property type="entry name" value="MFS_trans_sf"/>
</dbReference>
<evidence type="ECO:0000313" key="10">
    <source>
        <dbReference type="Proteomes" id="UP000069549"/>
    </source>
</evidence>
<evidence type="ECO:0000256" key="1">
    <source>
        <dbReference type="ARBA" id="ARBA00004141"/>
    </source>
</evidence>
<feature type="transmembrane region" description="Helical" evidence="8">
    <location>
        <begin position="283"/>
        <end position="303"/>
    </location>
</feature>
<organism evidence="9 10">
    <name type="scientific">Plasmodium berghei</name>
    <dbReference type="NCBI Taxonomy" id="5821"/>
    <lineage>
        <taxon>Eukaryota</taxon>
        <taxon>Sar</taxon>
        <taxon>Alveolata</taxon>
        <taxon>Apicomplexa</taxon>
        <taxon>Aconoidasida</taxon>
        <taxon>Haemosporida</taxon>
        <taxon>Plasmodiidae</taxon>
        <taxon>Plasmodium</taxon>
        <taxon>Plasmodium (Vinckeia)</taxon>
    </lineage>
</organism>
<keyword evidence="4 8" id="KW-1133">Transmembrane helix</keyword>
<keyword evidence="2" id="KW-0813">Transport</keyword>
<gene>
    <name evidence="9" type="ORF">PBK173_000241000</name>
</gene>
<dbReference type="Gene3D" id="1.20.1250.20">
    <property type="entry name" value="MFS general substrate transporter like domains"/>
    <property type="match status" value="2"/>
</dbReference>
<dbReference type="PANTHER" id="PTHR23505:SF52">
    <property type="entry name" value="MAJOR FACILITATOR SUPERFAMILY PROTEIN"/>
    <property type="match status" value="1"/>
</dbReference>
<feature type="transmembrane region" description="Helical" evidence="8">
    <location>
        <begin position="73"/>
        <end position="93"/>
    </location>
</feature>
<keyword evidence="5 8" id="KW-0472">Membrane</keyword>
<feature type="transmembrane region" description="Helical" evidence="8">
    <location>
        <begin position="609"/>
        <end position="634"/>
    </location>
</feature>
<evidence type="ECO:0000256" key="6">
    <source>
        <dbReference type="ARBA" id="ARBA00024338"/>
    </source>
</evidence>
<evidence type="ECO:0000256" key="4">
    <source>
        <dbReference type="ARBA" id="ARBA00022989"/>
    </source>
</evidence>
<keyword evidence="3 8" id="KW-0812">Transmembrane</keyword>
<feature type="transmembrane region" description="Helical" evidence="8">
    <location>
        <begin position="216"/>
        <end position="239"/>
    </location>
</feature>
<feature type="transmembrane region" description="Helical" evidence="8">
    <location>
        <begin position="26"/>
        <end position="45"/>
    </location>
</feature>
<feature type="transmembrane region" description="Helical" evidence="8">
    <location>
        <begin position="659"/>
        <end position="682"/>
    </location>
</feature>
<dbReference type="Proteomes" id="UP000069549">
    <property type="component" value="Chromosome 10"/>
</dbReference>
<evidence type="ECO:0000256" key="7">
    <source>
        <dbReference type="SAM" id="MobiDB-lite"/>
    </source>
</evidence>